<dbReference type="RefSeq" id="WP_012348542.1">
    <property type="nucleotide sequence ID" value="NC_010524.1"/>
</dbReference>
<dbReference type="GO" id="GO:0015171">
    <property type="term" value="F:amino acid transmembrane transporter activity"/>
    <property type="evidence" value="ECO:0007669"/>
    <property type="project" value="TreeGrafter"/>
</dbReference>
<evidence type="ECO:0000256" key="6">
    <source>
        <dbReference type="SAM" id="Phobius"/>
    </source>
</evidence>
<dbReference type="AlphaFoldDB" id="B1Y494"/>
<reference evidence="7 8" key="1">
    <citation type="submission" date="2008-03" db="EMBL/GenBank/DDBJ databases">
        <title>Complete sequence of Leptothrix cholodnii SP-6.</title>
        <authorList>
            <consortium name="US DOE Joint Genome Institute"/>
            <person name="Copeland A."/>
            <person name="Lucas S."/>
            <person name="Lapidus A."/>
            <person name="Glavina del Rio T."/>
            <person name="Dalin E."/>
            <person name="Tice H."/>
            <person name="Bruce D."/>
            <person name="Goodwin L."/>
            <person name="Pitluck S."/>
            <person name="Chertkov O."/>
            <person name="Brettin T."/>
            <person name="Detter J.C."/>
            <person name="Han C."/>
            <person name="Kuske C.R."/>
            <person name="Schmutz J."/>
            <person name="Larimer F."/>
            <person name="Land M."/>
            <person name="Hauser L."/>
            <person name="Kyrpides N."/>
            <person name="Lykidis A."/>
            <person name="Emerson D."/>
            <person name="Richardson P."/>
        </authorList>
    </citation>
    <scope>NUCLEOTIDE SEQUENCE [LARGE SCALE GENOMIC DNA]</scope>
    <source>
        <strain evidence="8">ATCC 51168 / LMG 8142 / SP-6</strain>
    </source>
</reference>
<feature type="transmembrane region" description="Helical" evidence="6">
    <location>
        <begin position="42"/>
        <end position="65"/>
    </location>
</feature>
<evidence type="ECO:0000256" key="3">
    <source>
        <dbReference type="ARBA" id="ARBA00022692"/>
    </source>
</evidence>
<dbReference type="STRING" id="395495.Lcho_3541"/>
<proteinExistence type="predicted"/>
<feature type="transmembrane region" description="Helical" evidence="6">
    <location>
        <begin position="179"/>
        <end position="196"/>
    </location>
</feature>
<accession>B1Y494</accession>
<dbReference type="GO" id="GO:0005886">
    <property type="term" value="C:plasma membrane"/>
    <property type="evidence" value="ECO:0007669"/>
    <property type="project" value="UniProtKB-SubCell"/>
</dbReference>
<feature type="transmembrane region" description="Helical" evidence="6">
    <location>
        <begin position="146"/>
        <end position="167"/>
    </location>
</feature>
<keyword evidence="4 6" id="KW-1133">Transmembrane helix</keyword>
<name>B1Y494_LEPCP</name>
<gene>
    <name evidence="7" type="ordered locus">Lcho_3541</name>
</gene>
<feature type="transmembrane region" description="Helical" evidence="6">
    <location>
        <begin position="6"/>
        <end position="30"/>
    </location>
</feature>
<dbReference type="KEGG" id="lch:Lcho_3541"/>
<protein>
    <recommendedName>
        <fullName evidence="9">Lysine exporter protein (LYSE/YGGA)</fullName>
    </recommendedName>
</protein>
<evidence type="ECO:0000313" key="7">
    <source>
        <dbReference type="EMBL" id="ACB35795.1"/>
    </source>
</evidence>
<evidence type="ECO:0008006" key="9">
    <source>
        <dbReference type="Google" id="ProtNLM"/>
    </source>
</evidence>
<evidence type="ECO:0000256" key="4">
    <source>
        <dbReference type="ARBA" id="ARBA00022989"/>
    </source>
</evidence>
<dbReference type="PANTHER" id="PTHR30086:SF20">
    <property type="entry name" value="ARGININE EXPORTER PROTEIN ARGO-RELATED"/>
    <property type="match status" value="1"/>
</dbReference>
<keyword evidence="8" id="KW-1185">Reference proteome</keyword>
<dbReference type="OrthoDB" id="9812084at2"/>
<dbReference type="InterPro" id="IPR001123">
    <property type="entry name" value="LeuE-type"/>
</dbReference>
<feature type="transmembrane region" description="Helical" evidence="6">
    <location>
        <begin position="71"/>
        <end position="91"/>
    </location>
</feature>
<organism evidence="7 8">
    <name type="scientific">Leptothrix cholodnii (strain ATCC 51168 / LMG 8142 / SP-6)</name>
    <name type="common">Leptothrix discophora (strain SP-6)</name>
    <dbReference type="NCBI Taxonomy" id="395495"/>
    <lineage>
        <taxon>Bacteria</taxon>
        <taxon>Pseudomonadati</taxon>
        <taxon>Pseudomonadota</taxon>
        <taxon>Betaproteobacteria</taxon>
        <taxon>Burkholderiales</taxon>
        <taxon>Sphaerotilaceae</taxon>
        <taxon>Leptothrix</taxon>
    </lineage>
</organism>
<evidence type="ECO:0000256" key="1">
    <source>
        <dbReference type="ARBA" id="ARBA00004651"/>
    </source>
</evidence>
<sequence precursor="true">MPLADYLALLALITAMAFTPGPNTTLSTALAANFGLRGALRFVVSVPVGWTLLLLCASLGLAGAIQAWPALGWAIKAVGLTYLCWLAWRLWGADRLGEADGAGLRVGFRQGVALQFVNIKAWMAALTVTAGWVLPGPLGERLLVVAPTMVFYAFASNFSYALIGSLLRRWLTVGRRLAWFNRGMALVLLATAVWMART</sequence>
<dbReference type="GO" id="GO:0033228">
    <property type="term" value="P:cysteine export across plasma membrane"/>
    <property type="evidence" value="ECO:0007669"/>
    <property type="project" value="TreeGrafter"/>
</dbReference>
<dbReference type="Proteomes" id="UP000001693">
    <property type="component" value="Chromosome"/>
</dbReference>
<dbReference type="PANTHER" id="PTHR30086">
    <property type="entry name" value="ARGININE EXPORTER PROTEIN ARGO"/>
    <property type="match status" value="1"/>
</dbReference>
<dbReference type="HOGENOM" id="CLU_079569_1_0_4"/>
<dbReference type="Pfam" id="PF01810">
    <property type="entry name" value="LysE"/>
    <property type="match status" value="1"/>
</dbReference>
<dbReference type="eggNOG" id="COG1280">
    <property type="taxonomic scope" value="Bacteria"/>
</dbReference>
<evidence type="ECO:0000256" key="2">
    <source>
        <dbReference type="ARBA" id="ARBA00022475"/>
    </source>
</evidence>
<evidence type="ECO:0000313" key="8">
    <source>
        <dbReference type="Proteomes" id="UP000001693"/>
    </source>
</evidence>
<comment type="subcellular location">
    <subcellularLocation>
        <location evidence="1">Cell membrane</location>
        <topology evidence="1">Multi-pass membrane protein</topology>
    </subcellularLocation>
</comment>
<keyword evidence="2" id="KW-1003">Cell membrane</keyword>
<feature type="transmembrane region" description="Helical" evidence="6">
    <location>
        <begin position="112"/>
        <end position="134"/>
    </location>
</feature>
<keyword evidence="3 6" id="KW-0812">Transmembrane</keyword>
<evidence type="ECO:0000256" key="5">
    <source>
        <dbReference type="ARBA" id="ARBA00023136"/>
    </source>
</evidence>
<keyword evidence="5 6" id="KW-0472">Membrane</keyword>
<dbReference type="EMBL" id="CP001013">
    <property type="protein sequence ID" value="ACB35795.1"/>
    <property type="molecule type" value="Genomic_DNA"/>
</dbReference>